<name>A0A836B3T2_9CHLO</name>
<sequence>MQHAPNQQRAGSRALLATSNSSLCAYAFGNCDLNADYITSLGTPSTDSQKLLAYTSILSYNCSLKTSKTSCTGNCEWVSTGSSGVCVISDSYFDLAWLRGKAYCAGSNMDTAITCSAYATQSACGSGCTWLSASAMSTSIAATFASSFAELLGGSSGSTNATGICLPNWMNDQNYVASLVSKITNAMSATSGITSYLGAIFDDMFGTCSGVSSFKNMVMSCPAFKNATACRAAAGCEWLGSTSSSGICDLSENAFGTDLLLDPNDPWVKQYNNATTTCNSKTTAAACNGAGAIQVDTAVYTSASYLSTAQPSFFKDGGAAGMASVSSLVSLMAAGLFALFFVL</sequence>
<reference evidence="2" key="1">
    <citation type="journal article" date="2020" name="bioRxiv">
        <title>Comparative genomics of Chlamydomonas.</title>
        <authorList>
            <person name="Craig R.J."/>
            <person name="Hasan A.R."/>
            <person name="Ness R.W."/>
            <person name="Keightley P.D."/>
        </authorList>
    </citation>
    <scope>NUCLEOTIDE SEQUENCE</scope>
    <source>
        <strain evidence="2">CCAP 11/173</strain>
    </source>
</reference>
<dbReference type="EMBL" id="JAEHOD010000024">
    <property type="protein sequence ID" value="KAG2446855.1"/>
    <property type="molecule type" value="Genomic_DNA"/>
</dbReference>
<evidence type="ECO:0000313" key="2">
    <source>
        <dbReference type="EMBL" id="KAG2446855.1"/>
    </source>
</evidence>
<protein>
    <submittedName>
        <fullName evidence="2">Uncharacterized protein</fullName>
    </submittedName>
</protein>
<feature type="transmembrane region" description="Helical" evidence="1">
    <location>
        <begin position="319"/>
        <end position="342"/>
    </location>
</feature>
<comment type="caution">
    <text evidence="2">The sequence shown here is derived from an EMBL/GenBank/DDBJ whole genome shotgun (WGS) entry which is preliminary data.</text>
</comment>
<evidence type="ECO:0000256" key="1">
    <source>
        <dbReference type="SAM" id="Phobius"/>
    </source>
</evidence>
<keyword evidence="1" id="KW-0472">Membrane</keyword>
<dbReference type="AlphaFoldDB" id="A0A836B3T2"/>
<proteinExistence type="predicted"/>
<dbReference type="Proteomes" id="UP000613740">
    <property type="component" value="Unassembled WGS sequence"/>
</dbReference>
<keyword evidence="3" id="KW-1185">Reference proteome</keyword>
<dbReference type="OrthoDB" id="545260at2759"/>
<evidence type="ECO:0000313" key="3">
    <source>
        <dbReference type="Proteomes" id="UP000613740"/>
    </source>
</evidence>
<accession>A0A836B3T2</accession>
<organism evidence="2 3">
    <name type="scientific">Chlamydomonas schloesseri</name>
    <dbReference type="NCBI Taxonomy" id="2026947"/>
    <lineage>
        <taxon>Eukaryota</taxon>
        <taxon>Viridiplantae</taxon>
        <taxon>Chlorophyta</taxon>
        <taxon>core chlorophytes</taxon>
        <taxon>Chlorophyceae</taxon>
        <taxon>CS clade</taxon>
        <taxon>Chlamydomonadales</taxon>
        <taxon>Chlamydomonadaceae</taxon>
        <taxon>Chlamydomonas</taxon>
    </lineage>
</organism>
<gene>
    <name evidence="2" type="ORF">HYH02_008012</name>
</gene>
<keyword evidence="1" id="KW-0812">Transmembrane</keyword>
<keyword evidence="1" id="KW-1133">Transmembrane helix</keyword>